<sequence length="195" mass="23025">MSQMIVLPNDQKIFSMHELKSEGLSEYKIRKLASEKKLIKLNKSYFENAEYTGAESDFYYVKAYAPEGIICLLSAAVYYQLTVYIPDAVDIAIPRKAKISAVPQWPQFNVYYYTEQRYRLGIMNVSEGRNGFQIYNVEKTVVDIIYYREQVGIEETREILENYLRRKDRNINLLMKYAELMKCEKVTRQYLEVLV</sequence>
<organism evidence="1 2">
    <name type="scientific">Grylomicrobium aquisgranensis</name>
    <dbReference type="NCBI Taxonomy" id="2926318"/>
    <lineage>
        <taxon>Bacteria</taxon>
        <taxon>Bacillati</taxon>
        <taxon>Bacillota</taxon>
        <taxon>Erysipelotrichia</taxon>
        <taxon>Erysipelotrichales</taxon>
        <taxon>Erysipelotrichaceae</taxon>
        <taxon>Grylomicrobium</taxon>
    </lineage>
</organism>
<protein>
    <submittedName>
        <fullName evidence="1">Uncharacterized protein</fullName>
    </submittedName>
</protein>
<dbReference type="RefSeq" id="WP_370596500.1">
    <property type="nucleotide sequence ID" value="NZ_JALBUR010000032.1"/>
</dbReference>
<dbReference type="AlphaFoldDB" id="A0AB35U3D0"/>
<dbReference type="Proteomes" id="UP001286174">
    <property type="component" value="Unassembled WGS sequence"/>
</dbReference>
<accession>A0AB35U3D0</accession>
<dbReference type="EMBL" id="JALBUR010000032">
    <property type="protein sequence ID" value="MDX8420338.1"/>
    <property type="molecule type" value="Genomic_DNA"/>
</dbReference>
<keyword evidence="2" id="KW-1185">Reference proteome</keyword>
<comment type="caution">
    <text evidence="1">The sequence shown here is derived from an EMBL/GenBank/DDBJ whole genome shotgun (WGS) entry which is preliminary data.</text>
</comment>
<gene>
    <name evidence="1" type="ORF">MOZ60_09600</name>
</gene>
<proteinExistence type="predicted"/>
<evidence type="ECO:0000313" key="1">
    <source>
        <dbReference type="EMBL" id="MDX8420338.1"/>
    </source>
</evidence>
<reference evidence="1 2" key="1">
    <citation type="submission" date="2022-03" db="EMBL/GenBank/DDBJ databases">
        <title>Novel taxa within the pig intestine.</title>
        <authorList>
            <person name="Wylensek D."/>
            <person name="Bishof K."/>
            <person name="Afrizal A."/>
            <person name="Clavel T."/>
        </authorList>
    </citation>
    <scope>NUCLEOTIDE SEQUENCE [LARGE SCALE GENOMIC DNA]</scope>
    <source>
        <strain evidence="1 2">CLA-KB-P133</strain>
    </source>
</reference>
<evidence type="ECO:0000313" key="2">
    <source>
        <dbReference type="Proteomes" id="UP001286174"/>
    </source>
</evidence>
<name>A0AB35U3D0_9FIRM</name>